<evidence type="ECO:0000313" key="2">
    <source>
        <dbReference type="EMBL" id="KAG5651753.1"/>
    </source>
</evidence>
<organism evidence="2 3">
    <name type="scientific">Sphagnurus paluster</name>
    <dbReference type="NCBI Taxonomy" id="117069"/>
    <lineage>
        <taxon>Eukaryota</taxon>
        <taxon>Fungi</taxon>
        <taxon>Dikarya</taxon>
        <taxon>Basidiomycota</taxon>
        <taxon>Agaricomycotina</taxon>
        <taxon>Agaricomycetes</taxon>
        <taxon>Agaricomycetidae</taxon>
        <taxon>Agaricales</taxon>
        <taxon>Tricholomatineae</taxon>
        <taxon>Lyophyllaceae</taxon>
        <taxon>Sphagnurus</taxon>
    </lineage>
</organism>
<dbReference type="AlphaFoldDB" id="A0A9P7GNH1"/>
<comment type="caution">
    <text evidence="2">The sequence shown here is derived from an EMBL/GenBank/DDBJ whole genome shotgun (WGS) entry which is preliminary data.</text>
</comment>
<feature type="transmembrane region" description="Helical" evidence="1">
    <location>
        <begin position="50"/>
        <end position="71"/>
    </location>
</feature>
<accession>A0A9P7GNH1</accession>
<reference evidence="2" key="2">
    <citation type="submission" date="2021-10" db="EMBL/GenBank/DDBJ databases">
        <title>Phylogenomics reveals ancestral predisposition of the termite-cultivated fungus Termitomyces towards a domesticated lifestyle.</title>
        <authorList>
            <person name="Auxier B."/>
            <person name="Grum-Grzhimaylo A."/>
            <person name="Cardenas M.E."/>
            <person name="Lodge J.D."/>
            <person name="Laessoe T."/>
            <person name="Pedersen O."/>
            <person name="Smith M.E."/>
            <person name="Kuyper T.W."/>
            <person name="Franco-Molano E.A."/>
            <person name="Baroni T.J."/>
            <person name="Aanen D.K."/>
        </authorList>
    </citation>
    <scope>NUCLEOTIDE SEQUENCE</scope>
    <source>
        <strain evidence="2">D49</strain>
    </source>
</reference>
<dbReference type="OrthoDB" id="2744793at2759"/>
<reference evidence="2" key="1">
    <citation type="submission" date="2021-02" db="EMBL/GenBank/DDBJ databases">
        <authorList>
            <person name="Nieuwenhuis M."/>
            <person name="Van De Peppel L.J.J."/>
        </authorList>
    </citation>
    <scope>NUCLEOTIDE SEQUENCE</scope>
    <source>
        <strain evidence="2">D49</strain>
    </source>
</reference>
<dbReference type="Proteomes" id="UP000717328">
    <property type="component" value="Unassembled WGS sequence"/>
</dbReference>
<evidence type="ECO:0000256" key="1">
    <source>
        <dbReference type="SAM" id="Phobius"/>
    </source>
</evidence>
<feature type="transmembrane region" description="Helical" evidence="1">
    <location>
        <begin position="12"/>
        <end position="38"/>
    </location>
</feature>
<keyword evidence="1" id="KW-0812">Transmembrane</keyword>
<keyword evidence="1" id="KW-0472">Membrane</keyword>
<evidence type="ECO:0000313" key="3">
    <source>
        <dbReference type="Proteomes" id="UP000717328"/>
    </source>
</evidence>
<proteinExistence type="predicted"/>
<keyword evidence="1" id="KW-1133">Transmembrane helix</keyword>
<name>A0A9P7GNH1_9AGAR</name>
<sequence>MWVNKRTISLCYKALLVIVESGLVFLVLQATITGLTFAPLVPLSSFDFGVSAMVCLYILFSAMYPSIVIILGNCVKEPPTADVIDMELAAIENDVALTR</sequence>
<protein>
    <submittedName>
        <fullName evidence="2">Uncharacterized protein</fullName>
    </submittedName>
</protein>
<gene>
    <name evidence="2" type="ORF">H0H81_007565</name>
</gene>
<dbReference type="EMBL" id="JABCKI010000202">
    <property type="protein sequence ID" value="KAG5651753.1"/>
    <property type="molecule type" value="Genomic_DNA"/>
</dbReference>
<keyword evidence="3" id="KW-1185">Reference proteome</keyword>